<keyword evidence="3" id="KW-1185">Reference proteome</keyword>
<reference evidence="2 3" key="1">
    <citation type="submission" date="2021-06" db="EMBL/GenBank/DDBJ databases">
        <authorList>
            <person name="Palmer J.M."/>
        </authorList>
    </citation>
    <scope>NUCLEOTIDE SEQUENCE [LARGE SCALE GENOMIC DNA]</scope>
    <source>
        <strain evidence="2 3">AS_MEX2019</strain>
        <tissue evidence="2">Muscle</tissue>
    </source>
</reference>
<dbReference type="EMBL" id="JAHRIP010085213">
    <property type="protein sequence ID" value="MEQ2314230.1"/>
    <property type="molecule type" value="Genomic_DNA"/>
</dbReference>
<comment type="caution">
    <text evidence="2">The sequence shown here is derived from an EMBL/GenBank/DDBJ whole genome shotgun (WGS) entry which is preliminary data.</text>
</comment>
<name>A0ABV1A758_9TELE</name>
<organism evidence="2 3">
    <name type="scientific">Ameca splendens</name>
    <dbReference type="NCBI Taxonomy" id="208324"/>
    <lineage>
        <taxon>Eukaryota</taxon>
        <taxon>Metazoa</taxon>
        <taxon>Chordata</taxon>
        <taxon>Craniata</taxon>
        <taxon>Vertebrata</taxon>
        <taxon>Euteleostomi</taxon>
        <taxon>Actinopterygii</taxon>
        <taxon>Neopterygii</taxon>
        <taxon>Teleostei</taxon>
        <taxon>Neoteleostei</taxon>
        <taxon>Acanthomorphata</taxon>
        <taxon>Ovalentaria</taxon>
        <taxon>Atherinomorphae</taxon>
        <taxon>Cyprinodontiformes</taxon>
        <taxon>Goodeidae</taxon>
        <taxon>Ameca</taxon>
    </lineage>
</organism>
<gene>
    <name evidence="2" type="ORF">AMECASPLE_010030</name>
</gene>
<evidence type="ECO:0000313" key="2">
    <source>
        <dbReference type="EMBL" id="MEQ2314230.1"/>
    </source>
</evidence>
<evidence type="ECO:0000256" key="1">
    <source>
        <dbReference type="SAM" id="MobiDB-lite"/>
    </source>
</evidence>
<dbReference type="Proteomes" id="UP001469553">
    <property type="component" value="Unassembled WGS sequence"/>
</dbReference>
<evidence type="ECO:0000313" key="3">
    <source>
        <dbReference type="Proteomes" id="UP001469553"/>
    </source>
</evidence>
<feature type="region of interest" description="Disordered" evidence="1">
    <location>
        <begin position="1"/>
        <end position="20"/>
    </location>
</feature>
<sequence length="103" mass="11561">MQTPCRKTPSRESNPGPSCCKATVPPTVPPCSLQSIYCKIVIVETLGGNPSFPFHTTIKHYALLLFYIKKAIKDSDVCNSVIKMSKLKMFAYFCTVLHNKDKY</sequence>
<accession>A0ABV1A758</accession>
<proteinExistence type="predicted"/>
<protein>
    <submittedName>
        <fullName evidence="2">Uncharacterized protein</fullName>
    </submittedName>
</protein>
<feature type="compositionally biased region" description="Polar residues" evidence="1">
    <location>
        <begin position="1"/>
        <end position="16"/>
    </location>
</feature>